<evidence type="ECO:0000256" key="6">
    <source>
        <dbReference type="ARBA" id="ARBA00023049"/>
    </source>
</evidence>
<dbReference type="PRINTS" id="PR00787">
    <property type="entry name" value="NEUTRALPTASE"/>
</dbReference>
<keyword evidence="10" id="KW-1185">Reference proteome</keyword>
<keyword evidence="6" id="KW-0482">Metalloprotease</keyword>
<keyword evidence="6" id="KW-0645">Protease</keyword>
<evidence type="ECO:0000256" key="4">
    <source>
        <dbReference type="ARBA" id="ARBA00019129"/>
    </source>
</evidence>
<evidence type="ECO:0000256" key="1">
    <source>
        <dbReference type="ARBA" id="ARBA00000612"/>
    </source>
</evidence>
<dbReference type="GO" id="GO:0008270">
    <property type="term" value="F:zinc ion binding"/>
    <property type="evidence" value="ECO:0007669"/>
    <property type="project" value="InterPro"/>
</dbReference>
<dbReference type="Gene3D" id="3.40.390.10">
    <property type="entry name" value="Collagenase (Catalytic Domain)"/>
    <property type="match status" value="1"/>
</dbReference>
<feature type="signal peptide" evidence="8">
    <location>
        <begin position="1"/>
        <end position="28"/>
    </location>
</feature>
<comment type="catalytic activity">
    <reaction evidence="1">
        <text>Hydrolyzes proteins with a preference for Tyr or Phe in the P1' position. Has no action on amino-acid p-nitroanilides.</text>
        <dbReference type="EC" id="3.4.24.77"/>
    </reaction>
</comment>
<evidence type="ECO:0000256" key="5">
    <source>
        <dbReference type="ARBA" id="ARBA00022723"/>
    </source>
</evidence>
<dbReference type="GO" id="GO:0006508">
    <property type="term" value="P:proteolysis"/>
    <property type="evidence" value="ECO:0007669"/>
    <property type="project" value="InterPro"/>
</dbReference>
<accession>A0A6I8LNM6</accession>
<evidence type="ECO:0000256" key="8">
    <source>
        <dbReference type="SAM" id="SignalP"/>
    </source>
</evidence>
<dbReference type="SUPFAM" id="SSF55486">
    <property type="entry name" value="Metalloproteases ('zincins'), catalytic domain"/>
    <property type="match status" value="1"/>
</dbReference>
<reference evidence="9 10" key="1">
    <citation type="submission" date="2019-09" db="EMBL/GenBank/DDBJ databases">
        <authorList>
            <person name="Leyn A S."/>
        </authorList>
    </citation>
    <scope>NUCLEOTIDE SEQUENCE [LARGE SCALE GENOMIC DNA]</scope>
    <source>
        <strain evidence="9">AA231_1</strain>
    </source>
</reference>
<evidence type="ECO:0000256" key="3">
    <source>
        <dbReference type="ARBA" id="ARBA00012325"/>
    </source>
</evidence>
<evidence type="ECO:0000313" key="10">
    <source>
        <dbReference type="Proteomes" id="UP000399805"/>
    </source>
</evidence>
<keyword evidence="8" id="KW-0732">Signal</keyword>
<dbReference type="InterPro" id="IPR000013">
    <property type="entry name" value="Peptidase_M7"/>
</dbReference>
<proteinExistence type="inferred from homology"/>
<sequence>MSRKYLLPGAAVALAMIATPLTAAPAFAAPAAPAAATIVYYDTSDAPTFRAQINAGAANWNAAVSNVKLQESSSGATLHYTEGNDPQGSYAQTDGHGSGTIFIDYTQAEQYDQTRITAHETGHALGLPDHYEGPCSELMSGGGPGPSCTNANPNSEESAQVESLWANGFRAAAAQQHRIYEVTMPVK</sequence>
<gene>
    <name evidence="9" type="ORF">AA23TX_04405</name>
</gene>
<dbReference type="GO" id="GO:0005576">
    <property type="term" value="C:extracellular region"/>
    <property type="evidence" value="ECO:0007669"/>
    <property type="project" value="InterPro"/>
</dbReference>
<comment type="similarity">
    <text evidence="2">Belongs to the peptidase M7 family.</text>
</comment>
<dbReference type="RefSeq" id="WP_155544658.1">
    <property type="nucleotide sequence ID" value="NZ_CABVGP010000002.1"/>
</dbReference>
<protein>
    <recommendedName>
        <fullName evidence="4">Extracellular small neutral protease</fullName>
        <ecNumber evidence="3">3.4.24.77</ecNumber>
    </recommendedName>
    <alternativeName>
        <fullName evidence="7">Snapalysin</fullName>
    </alternativeName>
</protein>
<name>A0A6I8LNM6_9PSEU</name>
<keyword evidence="5" id="KW-0479">Metal-binding</keyword>
<dbReference type="EMBL" id="CABVGP010000002">
    <property type="protein sequence ID" value="VVJ19384.1"/>
    <property type="molecule type" value="Genomic_DNA"/>
</dbReference>
<feature type="chain" id="PRO_5026138982" description="Extracellular small neutral protease" evidence="8">
    <location>
        <begin position="29"/>
        <end position="187"/>
    </location>
</feature>
<evidence type="ECO:0000256" key="2">
    <source>
        <dbReference type="ARBA" id="ARBA00006571"/>
    </source>
</evidence>
<evidence type="ECO:0000313" key="9">
    <source>
        <dbReference type="EMBL" id="VVJ19384.1"/>
    </source>
</evidence>
<dbReference type="GO" id="GO:0004222">
    <property type="term" value="F:metalloendopeptidase activity"/>
    <property type="evidence" value="ECO:0007669"/>
    <property type="project" value="InterPro"/>
</dbReference>
<dbReference type="InterPro" id="IPR024079">
    <property type="entry name" value="MetalloPept_cat_dom_sf"/>
</dbReference>
<keyword evidence="9" id="KW-0378">Hydrolase</keyword>
<dbReference type="AlphaFoldDB" id="A0A6I8LNM6"/>
<evidence type="ECO:0000256" key="7">
    <source>
        <dbReference type="ARBA" id="ARBA00029927"/>
    </source>
</evidence>
<organism evidence="9 10">
    <name type="scientific">Amycolatopsis camponoti</name>
    <dbReference type="NCBI Taxonomy" id="2606593"/>
    <lineage>
        <taxon>Bacteria</taxon>
        <taxon>Bacillati</taxon>
        <taxon>Actinomycetota</taxon>
        <taxon>Actinomycetes</taxon>
        <taxon>Pseudonocardiales</taxon>
        <taxon>Pseudonocardiaceae</taxon>
        <taxon>Amycolatopsis</taxon>
    </lineage>
</organism>
<dbReference type="Pfam" id="PF02031">
    <property type="entry name" value="Peptidase_M7"/>
    <property type="match status" value="1"/>
</dbReference>
<dbReference type="EC" id="3.4.24.77" evidence="3"/>
<dbReference type="Proteomes" id="UP000399805">
    <property type="component" value="Unassembled WGS sequence"/>
</dbReference>